<evidence type="ECO:0000259" key="2">
    <source>
        <dbReference type="Pfam" id="PF00326"/>
    </source>
</evidence>
<evidence type="ECO:0000313" key="4">
    <source>
        <dbReference type="WBParaSite" id="PTRK_0001563000.1"/>
    </source>
</evidence>
<keyword evidence="1" id="KW-0472">Membrane</keyword>
<dbReference type="STRING" id="131310.A0A0N5A1Y4"/>
<dbReference type="GO" id="GO:0006508">
    <property type="term" value="P:proteolysis"/>
    <property type="evidence" value="ECO:0007669"/>
    <property type="project" value="InterPro"/>
</dbReference>
<dbReference type="Gene3D" id="3.40.50.1820">
    <property type="entry name" value="alpha/beta hydrolase"/>
    <property type="match status" value="1"/>
</dbReference>
<dbReference type="GO" id="GO:0008236">
    <property type="term" value="F:serine-type peptidase activity"/>
    <property type="evidence" value="ECO:0007669"/>
    <property type="project" value="InterPro"/>
</dbReference>
<accession>A0A0N5A1Y4</accession>
<reference evidence="4" key="1">
    <citation type="submission" date="2017-02" db="UniProtKB">
        <authorList>
            <consortium name="WormBaseParasite"/>
        </authorList>
    </citation>
    <scope>IDENTIFICATION</scope>
</reference>
<name>A0A0N5A1Y4_PARTI</name>
<dbReference type="PANTHER" id="PTHR12277:SF81">
    <property type="entry name" value="PROTEIN ABHD13"/>
    <property type="match status" value="1"/>
</dbReference>
<proteinExistence type="predicted"/>
<keyword evidence="3" id="KW-1185">Reference proteome</keyword>
<evidence type="ECO:0000256" key="1">
    <source>
        <dbReference type="SAM" id="Phobius"/>
    </source>
</evidence>
<dbReference type="InterPro" id="IPR029058">
    <property type="entry name" value="AB_hydrolase_fold"/>
</dbReference>
<dbReference type="PANTHER" id="PTHR12277">
    <property type="entry name" value="ALPHA/BETA HYDROLASE DOMAIN-CONTAINING PROTEIN"/>
    <property type="match status" value="1"/>
</dbReference>
<dbReference type="ESTHER" id="parti-a0a0n5a1y4">
    <property type="family name" value="ABHD12-PHARC"/>
</dbReference>
<dbReference type="WBParaSite" id="PTRK_0001563000.1">
    <property type="protein sequence ID" value="PTRK_0001563000.1"/>
    <property type="gene ID" value="PTRK_0001563000"/>
</dbReference>
<organism evidence="3 4">
    <name type="scientific">Parastrongyloides trichosuri</name>
    <name type="common">Possum-specific nematode worm</name>
    <dbReference type="NCBI Taxonomy" id="131310"/>
    <lineage>
        <taxon>Eukaryota</taxon>
        <taxon>Metazoa</taxon>
        <taxon>Ecdysozoa</taxon>
        <taxon>Nematoda</taxon>
        <taxon>Chromadorea</taxon>
        <taxon>Rhabditida</taxon>
        <taxon>Tylenchina</taxon>
        <taxon>Panagrolaimomorpha</taxon>
        <taxon>Strongyloidoidea</taxon>
        <taxon>Strongyloididae</taxon>
        <taxon>Parastrongyloides</taxon>
    </lineage>
</organism>
<dbReference type="InterPro" id="IPR001375">
    <property type="entry name" value="Peptidase_S9_cat"/>
</dbReference>
<dbReference type="Pfam" id="PF00326">
    <property type="entry name" value="Peptidase_S9"/>
    <property type="match status" value="1"/>
</dbReference>
<keyword evidence="1" id="KW-1133">Transmembrane helix</keyword>
<sequence length="339" mass="38359">MSFLSVASKTSKYLLIPLTLYVSIPLIFKWSGKYGQKLIYLTQFKNVSDIKNPKSNGVKGVAKNIYIKDRNGNNIGIYYIQAHSEENLIENNEKNFIKETQIIKSKRPFILYFHGAKGCRASGSRIKLYNTLSQEIDCNVLALDYSGFGDSEGEANIDNIVDSANALIDFAEFELKCNFITWGHSLGGGVLLEALTQNNFQYDYHLGAVLESTFTSLKDSLYHHPYTSIYNWNTKIMDNFIIGPLNKQGLVMNNIVNISKLSVPILILHAVDDDKIPVQLGQKLYEEAITKGKNVDMVIYEKNQRLGHSEVCQASSFKKDVQRYINNCMKGCKQEISFE</sequence>
<keyword evidence="1" id="KW-0812">Transmembrane</keyword>
<feature type="transmembrane region" description="Helical" evidence="1">
    <location>
        <begin position="12"/>
        <end position="28"/>
    </location>
</feature>
<dbReference type="Proteomes" id="UP000038045">
    <property type="component" value="Unplaced"/>
</dbReference>
<evidence type="ECO:0000313" key="3">
    <source>
        <dbReference type="Proteomes" id="UP000038045"/>
    </source>
</evidence>
<protein>
    <submittedName>
        <fullName evidence="4">Peptidase_S9 domain-containing protein</fullName>
    </submittedName>
</protein>
<feature type="domain" description="Peptidase S9 prolyl oligopeptidase catalytic" evidence="2">
    <location>
        <begin position="153"/>
        <end position="330"/>
    </location>
</feature>
<dbReference type="AlphaFoldDB" id="A0A0N5A1Y4"/>
<dbReference type="SUPFAM" id="SSF53474">
    <property type="entry name" value="alpha/beta-Hydrolases"/>
    <property type="match status" value="1"/>
</dbReference>